<dbReference type="Pfam" id="PF09327">
    <property type="entry name" value="Phage_Tail_Tip"/>
    <property type="match status" value="1"/>
</dbReference>
<name>E0N6D6_NEIM3</name>
<feature type="domain" description="Tip attachment protein J" evidence="3">
    <location>
        <begin position="222"/>
        <end position="405"/>
    </location>
</feature>
<evidence type="ECO:0000256" key="1">
    <source>
        <dbReference type="SAM" id="Coils"/>
    </source>
</evidence>
<dbReference type="InterPro" id="IPR015406">
    <property type="entry name" value="GpJ_CSF"/>
</dbReference>
<organism evidence="5 6">
    <name type="scientific">Neisseria meningitidis serogroup B (strain ATCC 13091 / M2091)</name>
    <dbReference type="NCBI Taxonomy" id="862513"/>
    <lineage>
        <taxon>Bacteria</taxon>
        <taxon>Pseudomonadati</taxon>
        <taxon>Pseudomonadota</taxon>
        <taxon>Betaproteobacteria</taxon>
        <taxon>Neisseriales</taxon>
        <taxon>Neisseriaceae</taxon>
        <taxon>Neisseria</taxon>
    </lineage>
</organism>
<dbReference type="Proteomes" id="UP000005526">
    <property type="component" value="Unassembled WGS sequence"/>
</dbReference>
<dbReference type="InterPro" id="IPR056490">
    <property type="entry name" value="Rcc01698_C"/>
</dbReference>
<dbReference type="Pfam" id="PF23666">
    <property type="entry name" value="Rcc01698_C"/>
    <property type="match status" value="1"/>
</dbReference>
<evidence type="ECO:0000259" key="2">
    <source>
        <dbReference type="Pfam" id="PF09327"/>
    </source>
</evidence>
<evidence type="ECO:0000313" key="5">
    <source>
        <dbReference type="EMBL" id="EFM05444.1"/>
    </source>
</evidence>
<feature type="domain" description="Tip attachment protein J central straight fiber" evidence="2">
    <location>
        <begin position="1134"/>
        <end position="1236"/>
    </location>
</feature>
<evidence type="ECO:0000259" key="3">
    <source>
        <dbReference type="Pfam" id="PF13550"/>
    </source>
</evidence>
<dbReference type="Pfam" id="PF13550">
    <property type="entry name" value="Phage-tail_3"/>
    <property type="match status" value="1"/>
</dbReference>
<reference evidence="5 6" key="1">
    <citation type="submission" date="2010-07" db="EMBL/GenBank/DDBJ databases">
        <authorList>
            <person name="Muzny D."/>
            <person name="Qin X."/>
            <person name="Deng J."/>
            <person name="Jiang H."/>
            <person name="Liu Y."/>
            <person name="Qu J."/>
            <person name="Song X.-Z."/>
            <person name="Zhang L."/>
            <person name="Thornton R."/>
            <person name="Coyle M."/>
            <person name="Francisco L."/>
            <person name="Jackson L."/>
            <person name="Javaid M."/>
            <person name="Korchina V."/>
            <person name="Kovar C."/>
            <person name="Mata R."/>
            <person name="Mathew T."/>
            <person name="Ngo R."/>
            <person name="Nguyen L."/>
            <person name="Nguyen N."/>
            <person name="Okwuonu G."/>
            <person name="Ongeri F."/>
            <person name="Pham C."/>
            <person name="Simmons D."/>
            <person name="Wilczek-Boney K."/>
            <person name="Hale W."/>
            <person name="Jakkamsetti A."/>
            <person name="Pham P."/>
            <person name="Ruth R."/>
            <person name="San Lucas F."/>
            <person name="Warren J."/>
            <person name="Zhang J."/>
            <person name="Zhao Z."/>
            <person name="Zhou C."/>
            <person name="Zhu D."/>
            <person name="Lee S."/>
            <person name="Bess C."/>
            <person name="Blankenburg K."/>
            <person name="Forbes L."/>
            <person name="Fu Q."/>
            <person name="Gubbala S."/>
            <person name="Hirani K."/>
            <person name="Jayaseelan J.C."/>
            <person name="Lara F."/>
            <person name="Munidasa M."/>
            <person name="Palculict T."/>
            <person name="Patil S."/>
            <person name="Pu L.-L."/>
            <person name="Saada N."/>
            <person name="Tang L."/>
            <person name="Weissenberger G."/>
            <person name="Zhu Y."/>
            <person name="Hemphill L."/>
            <person name="Shang Y."/>
            <person name="Youmans B."/>
            <person name="Ayvaz T."/>
            <person name="Ross M."/>
            <person name="Santibanez J."/>
            <person name="Aqrawi P."/>
            <person name="Gross S."/>
            <person name="Joshi V."/>
            <person name="Fowler G."/>
            <person name="Nazareth L."/>
            <person name="Reid J."/>
            <person name="Worley K."/>
            <person name="Petrosino J."/>
            <person name="Highlander S."/>
            <person name="Gibbs R."/>
        </authorList>
    </citation>
    <scope>NUCLEOTIDE SEQUENCE [LARGE SCALE GENOMIC DNA]</scope>
    <source>
        <strain evidence="5 6">ATCC 13091</strain>
    </source>
</reference>
<comment type="caution">
    <text evidence="5">The sequence shown here is derived from an EMBL/GenBank/DDBJ whole genome shotgun (WGS) entry which is preliminary data.</text>
</comment>
<sequence>MGGKTSTISNSEQRILSLQVQQSSQGLTLPVVYGRARVAGNLIWYGDFTTIETKTTTRQGGKGGGGVRQEDISYTYEAAVMMALCEGEIKGIGRIWRDKEKFESLSQLRLNLAKGGDEQPTWTHLQQPKHQAQAINYSGTAYIYSPNYELTKSAQIYQHNFEVIGKMGYSSSIPDANPSEIIRDMLTNQNYGCGFPVENLGDTSVYGVYCRAAGIFLSPVYSEQTEAQQNISELLEQTNSAAVFSQGRLKIVPYGDVKLSGNGAVYVPNLTPVYDLTDDDFIVSGAEDPLRVERKTNADAYNQIQVEYLDRANDYNIAVAEVKDQANIEQYGLRPKDAVKMHGICDAKVANHVAQLLLQRALYVRNEYEFKLGWKYCLLEPMDLVTLTDEGLGLDKTPVRIIEIEEDEEGVLTVKAEDFPMGAATATAYPTQPSLGYSADYNKSPGNAHAPVVFEAPLQLTGGEPQIWLATAGGDMWGGAEVWISTDGDSYTRIGATNKKARFGSLSAPLASGAVFDRANTLNVEISAGQMTGGTEQDSRDLLTLCYVDGEFLAYGTAELKGVGRYTLGNLTRGAYGSTIDAHAAGSQFARIDEALFKYAVPANWVGRTVWVKLVSFNVFGSGTQELAEVPAYSYTIKGAPLGQIQNLRLTSSWAYGKEAVIAWDKLGGADTYDVEVYAGNTQKLLRSLSGIVDNGFTYTQADMKADGGQVRDVVFKVRGRAVTGKTGNWAQIAAQNPQLQALQGIEIDSGLRQAFFKCAMPSEEDFAGIVIWVSENAAVPTTEANITYDGAETFVSITKCNGKDLQQGKTYYLRAAGYDSFGKDGMHVSNSVAFTVADVSVTDLAESNLNKSLRDKIALIDGNGAGSVNARIAAEARERAAVKQEADVLNNRLGSAESSINSLRETVNQKDSARSSEIQTLTAKIDGVSVGGRNYALSTGTAAKVVTSSGDNQIQTVNIDISPALELKRGDSLILSCDIELKNATSPYSEPFPRIGAELSVTYTDDSIGYFGCWYWEAVSGTRKTLKQRIVAKHTIAKEVKSLRGLIAQARYQTSDSIKVSNVKLERGTVATDWTPAPEDNDGLQEVLGTVQVVQTALSKATGDIRALGERIATAQSTADGNTAAVQAHARSINGLEAQYTVKVDANGKVAGFGLASTPKNGTPESRFIVNADRFGIGAAGKDDVFPFTVDTERNRVGVNGELVVNGKAIVDRLNAGDIHGDKIAANTLNANRLKARSVTAREIRAGAVTADKMNVTSLSAVSSNLGSITGGSLNIGNGNFTVSSDGILTANNAVIRGRIEADSGHFNGTVRASSVEGDVMKAHRLRWTEGNVWMLDLDKDPLPRVLIPNFRVISETYGNKVVQARLMLNGVLLNPLVTKDYELFRRYYWDNAHNSRKPKRGNSYIELTDYRYKTRLEYPIQIIPAGKPISLKLTLASHESVFSPFVSVSYLSQSDYEYKQLLGRMVWRTFAEDFRYDNRRQVYLGGDRRVHNYQNQMRNHWEPYGGLLQLPDNIYGISFEYRLYTNRDWSTMITFDRSDAYEVVKKYRANGFGPYSLYEREFDTAIPKSNLLFFVEKSWQYIELRNIRVLIPESRENEVWQVG</sequence>
<proteinExistence type="predicted"/>
<keyword evidence="1" id="KW-0175">Coiled coil</keyword>
<gene>
    <name evidence="5" type="ORF">HMPREF0602_0066</name>
</gene>
<feature type="coiled-coil region" evidence="1">
    <location>
        <begin position="873"/>
        <end position="907"/>
    </location>
</feature>
<feature type="domain" description="Rcc01698-like C-terminal" evidence="4">
    <location>
        <begin position="501"/>
        <end position="589"/>
    </location>
</feature>
<dbReference type="RefSeq" id="WP_002212367.1">
    <property type="nucleotide sequence ID" value="NZ_GL397187.1"/>
</dbReference>
<dbReference type="InterPro" id="IPR032876">
    <property type="entry name" value="J_dom"/>
</dbReference>
<accession>E0N6D6</accession>
<dbReference type="HOGENOM" id="CLU_255568_0_0_4"/>
<evidence type="ECO:0000313" key="6">
    <source>
        <dbReference type="Proteomes" id="UP000005526"/>
    </source>
</evidence>
<dbReference type="EMBL" id="AEEF01000001">
    <property type="protein sequence ID" value="EFM05444.1"/>
    <property type="molecule type" value="Genomic_DNA"/>
</dbReference>
<protein>
    <submittedName>
        <fullName evidence="5">Uncharacterized protein</fullName>
    </submittedName>
</protein>
<evidence type="ECO:0000259" key="4">
    <source>
        <dbReference type="Pfam" id="PF23666"/>
    </source>
</evidence>